<comment type="caution">
    <text evidence="2">The sequence shown here is derived from an EMBL/GenBank/DDBJ whole genome shotgun (WGS) entry which is preliminary data.</text>
</comment>
<comment type="similarity">
    <text evidence="1">Belongs to the ROK (NagC/XylR) family.</text>
</comment>
<proteinExistence type="inferred from homology"/>
<dbReference type="RefSeq" id="WP_367640004.1">
    <property type="nucleotide sequence ID" value="NZ_JBFNQN010000014.1"/>
</dbReference>
<keyword evidence="3" id="KW-1185">Reference proteome</keyword>
<dbReference type="PANTHER" id="PTHR18964:SF169">
    <property type="entry name" value="N-ACETYLMANNOSAMINE KINASE"/>
    <property type="match status" value="1"/>
</dbReference>
<evidence type="ECO:0000256" key="1">
    <source>
        <dbReference type="ARBA" id="ARBA00006479"/>
    </source>
</evidence>
<dbReference type="Proteomes" id="UP001555826">
    <property type="component" value="Unassembled WGS sequence"/>
</dbReference>
<dbReference type="InterPro" id="IPR000600">
    <property type="entry name" value="ROK"/>
</dbReference>
<accession>A0ABV3PB49</accession>
<dbReference type="PANTHER" id="PTHR18964">
    <property type="entry name" value="ROK (REPRESSOR, ORF, KINASE) FAMILY"/>
    <property type="match status" value="1"/>
</dbReference>
<protein>
    <submittedName>
        <fullName evidence="2">ROK family protein</fullName>
    </submittedName>
</protein>
<dbReference type="InterPro" id="IPR043129">
    <property type="entry name" value="ATPase_NBD"/>
</dbReference>
<evidence type="ECO:0000313" key="3">
    <source>
        <dbReference type="Proteomes" id="UP001555826"/>
    </source>
</evidence>
<organism evidence="2 3">
    <name type="scientific">Kineococcus endophyticus</name>
    <dbReference type="NCBI Taxonomy" id="1181883"/>
    <lineage>
        <taxon>Bacteria</taxon>
        <taxon>Bacillati</taxon>
        <taxon>Actinomycetota</taxon>
        <taxon>Actinomycetes</taxon>
        <taxon>Kineosporiales</taxon>
        <taxon>Kineosporiaceae</taxon>
        <taxon>Kineococcus</taxon>
    </lineage>
</organism>
<dbReference type="EMBL" id="JBFNQN010000014">
    <property type="protein sequence ID" value="MEW9266869.1"/>
    <property type="molecule type" value="Genomic_DNA"/>
</dbReference>
<dbReference type="Gene3D" id="3.30.420.40">
    <property type="match status" value="2"/>
</dbReference>
<reference evidence="2 3" key="1">
    <citation type="submission" date="2024-07" db="EMBL/GenBank/DDBJ databases">
        <authorList>
            <person name="Thanompreechachai J."/>
            <person name="Duangmal K."/>
        </authorList>
    </citation>
    <scope>NUCLEOTIDE SEQUENCE [LARGE SCALE GENOMIC DNA]</scope>
    <source>
        <strain evidence="2 3">KCTC 19886</strain>
    </source>
</reference>
<dbReference type="Pfam" id="PF00480">
    <property type="entry name" value="ROK"/>
    <property type="match status" value="1"/>
</dbReference>
<evidence type="ECO:0000313" key="2">
    <source>
        <dbReference type="EMBL" id="MEW9266869.1"/>
    </source>
</evidence>
<dbReference type="SUPFAM" id="SSF53067">
    <property type="entry name" value="Actin-like ATPase domain"/>
    <property type="match status" value="1"/>
</dbReference>
<gene>
    <name evidence="2" type="ORF">AB1207_19135</name>
</gene>
<sequence>MTHVLAIDIGGTKIAAGLVADDGTVRHDREVPTDSRDAAAVGAALSALVTDVLVDARDADLEVADVVGIGSAGPVDTTTGTVHPVNIVSLRGFPLVDHVAAAATQALGRPVRAALAQDGQCFAAAEQWIGAAAGSPSMMGVVVSTGIGGGIVLDGRILAGKTGNAGFISHVGVVLDGELLPGSGAFGVVEAYASGPAMVRAAHAQGWRVGEQADAKALTADARGGDAIATAVIAAGTRALASAFLSTAALFDLTDIVVGGGVASAGDVLMDPLRRAYAEFAVYPHLADVRITPSALPRGSGLVGAGRLGWTELAG</sequence>
<name>A0ABV3PB49_9ACTN</name>